<reference evidence="2" key="2">
    <citation type="submission" date="2012-12" db="EMBL/GenBank/DDBJ databases">
        <authorList>
            <person name="Gao Y.W."/>
            <person name="Fan S.T."/>
            <person name="Sun H.T."/>
            <person name="Wang Z."/>
            <person name="Gao X.L."/>
            <person name="Li Y.G."/>
            <person name="Wang T.C."/>
            <person name="Zhang K."/>
            <person name="Xu W.W."/>
            <person name="Yu Z.J."/>
            <person name="Xia X.Z."/>
        </authorList>
    </citation>
    <scope>NUCLEOTIDE SEQUENCE</scope>
    <source>
        <strain evidence="2">FR3</strain>
    </source>
</reference>
<accession>A0A4E9EV54</accession>
<evidence type="ECO:0000313" key="2">
    <source>
        <dbReference type="EMBL" id="CDP97856.1"/>
    </source>
</evidence>
<accession>A0A0K0J1T8</accession>
<keyword evidence="1" id="KW-1133">Transmembrane helix</keyword>
<dbReference type="RefSeq" id="XP_042930667.1">
    <property type="nucleotide sequence ID" value="XM_043074733.1"/>
</dbReference>
<evidence type="ECO:0000313" key="4">
    <source>
        <dbReference type="Proteomes" id="UP000006672"/>
    </source>
</evidence>
<dbReference type="KEGG" id="bmy:BM_BM14820"/>
<dbReference type="CTD" id="6097023"/>
<dbReference type="WBParaSite" id="Bm14820.1">
    <property type="protein sequence ID" value="Bm14820.1"/>
    <property type="gene ID" value="WBGene00235125"/>
</dbReference>
<protein>
    <submittedName>
        <fullName evidence="2 5">Bm14820</fullName>
    </submittedName>
</protein>
<dbReference type="Proteomes" id="UP000006672">
    <property type="component" value="Unassembled WGS sequence"/>
</dbReference>
<organism evidence="4 5">
    <name type="scientific">Brugia malayi</name>
    <name type="common">Filarial nematode worm</name>
    <dbReference type="NCBI Taxonomy" id="6279"/>
    <lineage>
        <taxon>Eukaryota</taxon>
        <taxon>Metazoa</taxon>
        <taxon>Ecdysozoa</taxon>
        <taxon>Nematoda</taxon>
        <taxon>Chromadorea</taxon>
        <taxon>Rhabditida</taxon>
        <taxon>Spirurina</taxon>
        <taxon>Spiruromorpha</taxon>
        <taxon>Filarioidea</taxon>
        <taxon>Onchocercidae</taxon>
        <taxon>Brugia</taxon>
    </lineage>
</organism>
<keyword evidence="4" id="KW-1185">Reference proteome</keyword>
<dbReference type="EMBL" id="CAAKNF010000196">
    <property type="protein sequence ID" value="VIO88172.1"/>
    <property type="molecule type" value="Genomic_DNA"/>
</dbReference>
<evidence type="ECO:0000313" key="5">
    <source>
        <dbReference type="WBParaSite" id="Bm14820.1"/>
    </source>
</evidence>
<keyword evidence="1" id="KW-0812">Transmembrane</keyword>
<feature type="transmembrane region" description="Helical" evidence="1">
    <location>
        <begin position="35"/>
        <end position="57"/>
    </location>
</feature>
<sequence length="259" mass="30373">MITYEVVGSYLTLLSLKFFHRLISPINTDSIRFNIQVMIATLSVIIITLLLLLPLCACKKKAKFGKFIDDPKIVPQSRNISEKEIQQMKLENTQSTIILNESPEKMPQKQIEVVAEIQKQTPNLEITKSNQTQTAEETQCSQTESIQKVEEVMQNEKETWEGSKSREVSSHDTLQYVQPRVRFFKRAKEIEQCEPIDKQRHEYRTLMLIDEDKNLITENIHPREVRQQDIIECKIEKYTIVGYQMPEILEEYTCRDDDF</sequence>
<reference evidence="3" key="3">
    <citation type="submission" date="2019-04" db="EMBL/GenBank/DDBJ databases">
        <authorList>
            <person name="Howe K."/>
            <person name="Paulini M."/>
            <person name="Williams G."/>
        </authorList>
    </citation>
    <scope>NUCLEOTIDE SEQUENCE [LARGE SCALE GENOMIC DNA]</scope>
    <source>
        <strain evidence="3">FR3</strain>
    </source>
</reference>
<dbReference type="OrthoDB" id="5842528at2759"/>
<evidence type="ECO:0000313" key="3">
    <source>
        <dbReference type="EMBL" id="VIO88172.1"/>
    </source>
</evidence>
<gene>
    <name evidence="2 5 6" type="ORF">Bm14820</name>
    <name evidence="3" type="ORF">BM_BM14820</name>
    <name evidence="2" type="ORF">BM_Bm14820</name>
</gene>
<evidence type="ECO:0000313" key="6">
    <source>
        <dbReference type="WormBase" id="Bm14820"/>
    </source>
</evidence>
<reference evidence="5" key="4">
    <citation type="submission" date="2019-12" db="UniProtKB">
        <authorList>
            <consortium name="WormBaseParasite"/>
        </authorList>
    </citation>
    <scope>IDENTIFICATION</scope>
</reference>
<dbReference type="EMBL" id="LN856991">
    <property type="protein sequence ID" value="CDP97856.1"/>
    <property type="molecule type" value="Genomic_DNA"/>
</dbReference>
<name>A0A0K0J1T8_BRUMA</name>
<dbReference type="WormBase" id="Bm14820">
    <property type="protein sequence ID" value="BM37882"/>
    <property type="gene ID" value="WBGene00235125"/>
</dbReference>
<reference evidence="2 4" key="1">
    <citation type="journal article" date="2007" name="Science">
        <title>Draft genome of the filarial nematode parasite Brugia malayi.</title>
        <authorList>
            <person name="Ghedin E."/>
            <person name="Wang S."/>
            <person name="Spiro D."/>
            <person name="Caler E."/>
            <person name="Zhao Q."/>
            <person name="Crabtree J."/>
            <person name="Allen J.E."/>
            <person name="Delcher A.L."/>
            <person name="Guiliano D.B."/>
            <person name="Miranda-Saavedra D."/>
            <person name="Angiuoli S.V."/>
            <person name="Creasy T."/>
            <person name="Amedeo P."/>
            <person name="Haas B."/>
            <person name="El-Sayed N.M."/>
            <person name="Wortman J.R."/>
            <person name="Feldblyum T."/>
            <person name="Tallon L."/>
            <person name="Schatz M."/>
            <person name="Shumway M."/>
            <person name="Koo H."/>
            <person name="Salzberg S.L."/>
            <person name="Schobel S."/>
            <person name="Pertea M."/>
            <person name="Pop M."/>
            <person name="White O."/>
            <person name="Barton G.J."/>
            <person name="Carlow C.K."/>
            <person name="Crawford M.J."/>
            <person name="Daub J."/>
            <person name="Dimmic M.W."/>
            <person name="Estes C.F."/>
            <person name="Foster J.M."/>
            <person name="Ganatra M."/>
            <person name="Gregory W.F."/>
            <person name="Johnson N.M."/>
            <person name="Jin J."/>
            <person name="Komuniecki R."/>
            <person name="Korf I."/>
            <person name="Kumar S."/>
            <person name="Laney S."/>
            <person name="Li B.W."/>
            <person name="Li W."/>
            <person name="Lindblom T.H."/>
            <person name="Lustigman S."/>
            <person name="Ma D."/>
            <person name="Maina C.V."/>
            <person name="Martin D.M."/>
            <person name="McCarter J.P."/>
            <person name="McReynolds L."/>
            <person name="Mitreva M."/>
            <person name="Nutman T.B."/>
            <person name="Parkinson J."/>
            <person name="Peregrin-Alvarez J.M."/>
            <person name="Poole C."/>
            <person name="Ren Q."/>
            <person name="Saunders L."/>
            <person name="Sluder A.E."/>
            <person name="Smith K."/>
            <person name="Stanke M."/>
            <person name="Unnasch T.R."/>
            <person name="Ware J."/>
            <person name="Wei A.D."/>
            <person name="Weil G."/>
            <person name="Williams D.J."/>
            <person name="Zhang Y."/>
            <person name="Williams S.A."/>
            <person name="Fraser-Liggett C."/>
            <person name="Slatko B."/>
            <person name="Blaxter M.L."/>
            <person name="Scott A.L."/>
        </authorList>
    </citation>
    <scope>NUCLEOTIDE SEQUENCE</scope>
    <source>
        <strain evidence="2 4">FR3</strain>
    </source>
</reference>
<keyword evidence="1" id="KW-0472">Membrane</keyword>
<dbReference type="AlphaFoldDB" id="A0A0K0J1T8"/>
<dbReference type="GeneID" id="6097023"/>
<evidence type="ECO:0000256" key="1">
    <source>
        <dbReference type="SAM" id="Phobius"/>
    </source>
</evidence>
<proteinExistence type="predicted"/>